<protein>
    <submittedName>
        <fullName evidence="3">Uncharacterized protein</fullName>
    </submittedName>
</protein>
<dbReference type="OrthoDB" id="3486780at2759"/>
<proteinExistence type="predicted"/>
<organism evidence="3 4">
    <name type="scientific">Mollisia scopiformis</name>
    <name type="common">Conifer needle endophyte fungus</name>
    <name type="synonym">Phialocephala scopiformis</name>
    <dbReference type="NCBI Taxonomy" id="149040"/>
    <lineage>
        <taxon>Eukaryota</taxon>
        <taxon>Fungi</taxon>
        <taxon>Dikarya</taxon>
        <taxon>Ascomycota</taxon>
        <taxon>Pezizomycotina</taxon>
        <taxon>Leotiomycetes</taxon>
        <taxon>Helotiales</taxon>
        <taxon>Mollisiaceae</taxon>
        <taxon>Mollisia</taxon>
    </lineage>
</organism>
<sequence length="132" mass="14619">MSSNNPYKLHDVEANHPLPPPSPIPSPNPFLDQAPNVPPPAYNFHAEAENLLLPPNTSVSRSASPSPFKRQESPSAAYYRKQQYNKRRFICFLVAIIIMIAIALVVAGVAFKWGRNNVCIRWDDGSTSGNCD</sequence>
<dbReference type="KEGG" id="psco:LY89DRAFT_690082"/>
<dbReference type="RefSeq" id="XP_018063972.1">
    <property type="nucleotide sequence ID" value="XM_018216026.1"/>
</dbReference>
<name>A0A132BD83_MOLSC</name>
<keyword evidence="2" id="KW-0812">Transmembrane</keyword>
<feature type="region of interest" description="Disordered" evidence="1">
    <location>
        <begin position="55"/>
        <end position="75"/>
    </location>
</feature>
<evidence type="ECO:0000313" key="4">
    <source>
        <dbReference type="Proteomes" id="UP000070700"/>
    </source>
</evidence>
<reference evidence="3 4" key="1">
    <citation type="submission" date="2015-10" db="EMBL/GenBank/DDBJ databases">
        <title>Full genome of DAOMC 229536 Phialocephala scopiformis, a fungal endophyte of spruce producing the potent anti-insectan compound rugulosin.</title>
        <authorList>
            <consortium name="DOE Joint Genome Institute"/>
            <person name="Walker A.K."/>
            <person name="Frasz S.L."/>
            <person name="Seifert K.A."/>
            <person name="Miller J.D."/>
            <person name="Mondo S.J."/>
            <person name="Labutti K."/>
            <person name="Lipzen A."/>
            <person name="Dockter R."/>
            <person name="Kennedy M."/>
            <person name="Grigoriev I.V."/>
            <person name="Spatafora J.W."/>
        </authorList>
    </citation>
    <scope>NUCLEOTIDE SEQUENCE [LARGE SCALE GENOMIC DNA]</scope>
    <source>
        <strain evidence="3 4">CBS 120377</strain>
    </source>
</reference>
<evidence type="ECO:0000256" key="2">
    <source>
        <dbReference type="SAM" id="Phobius"/>
    </source>
</evidence>
<feature type="non-terminal residue" evidence="3">
    <location>
        <position position="132"/>
    </location>
</feature>
<feature type="compositionally biased region" description="Polar residues" evidence="1">
    <location>
        <begin position="55"/>
        <end position="65"/>
    </location>
</feature>
<keyword evidence="4" id="KW-1185">Reference proteome</keyword>
<accession>A0A132BD83</accession>
<feature type="region of interest" description="Disordered" evidence="1">
    <location>
        <begin position="1"/>
        <end position="35"/>
    </location>
</feature>
<gene>
    <name evidence="3" type="ORF">LY89DRAFT_690082</name>
</gene>
<dbReference type="InParanoid" id="A0A132BD83"/>
<keyword evidence="2" id="KW-0472">Membrane</keyword>
<dbReference type="GeneID" id="28825752"/>
<dbReference type="Proteomes" id="UP000070700">
    <property type="component" value="Unassembled WGS sequence"/>
</dbReference>
<feature type="compositionally biased region" description="Pro residues" evidence="1">
    <location>
        <begin position="17"/>
        <end position="28"/>
    </location>
</feature>
<evidence type="ECO:0000256" key="1">
    <source>
        <dbReference type="SAM" id="MobiDB-lite"/>
    </source>
</evidence>
<keyword evidence="2" id="KW-1133">Transmembrane helix</keyword>
<dbReference type="AlphaFoldDB" id="A0A132BD83"/>
<dbReference type="EMBL" id="KQ947431">
    <property type="protein sequence ID" value="KUJ09617.1"/>
    <property type="molecule type" value="Genomic_DNA"/>
</dbReference>
<evidence type="ECO:0000313" key="3">
    <source>
        <dbReference type="EMBL" id="KUJ09617.1"/>
    </source>
</evidence>
<feature type="transmembrane region" description="Helical" evidence="2">
    <location>
        <begin position="89"/>
        <end position="111"/>
    </location>
</feature>